<feature type="transmembrane region" description="Helical" evidence="7">
    <location>
        <begin position="141"/>
        <end position="170"/>
    </location>
</feature>
<feature type="region of interest" description="Disordered" evidence="6">
    <location>
        <begin position="346"/>
        <end position="438"/>
    </location>
</feature>
<feature type="compositionally biased region" description="Basic and acidic residues" evidence="6">
    <location>
        <begin position="406"/>
        <end position="421"/>
    </location>
</feature>
<name>A0A1E1JUH6_9HELO</name>
<feature type="transmembrane region" description="Helical" evidence="7">
    <location>
        <begin position="190"/>
        <end position="213"/>
    </location>
</feature>
<dbReference type="InterPro" id="IPR049326">
    <property type="entry name" value="Rhodopsin_dom_fungi"/>
</dbReference>
<dbReference type="InterPro" id="IPR052337">
    <property type="entry name" value="SAT4-like"/>
</dbReference>
<evidence type="ECO:0000256" key="2">
    <source>
        <dbReference type="ARBA" id="ARBA00022692"/>
    </source>
</evidence>
<comment type="subcellular location">
    <subcellularLocation>
        <location evidence="1">Membrane</location>
        <topology evidence="1">Multi-pass membrane protein</topology>
    </subcellularLocation>
</comment>
<feature type="transmembrane region" description="Helical" evidence="7">
    <location>
        <begin position="27"/>
        <end position="49"/>
    </location>
</feature>
<feature type="transmembrane region" description="Helical" evidence="7">
    <location>
        <begin position="106"/>
        <end position="129"/>
    </location>
</feature>
<feature type="domain" description="Rhodopsin" evidence="8">
    <location>
        <begin position="45"/>
        <end position="288"/>
    </location>
</feature>
<feature type="transmembrane region" description="Helical" evidence="7">
    <location>
        <begin position="61"/>
        <end position="86"/>
    </location>
</feature>
<evidence type="ECO:0000256" key="5">
    <source>
        <dbReference type="ARBA" id="ARBA00038359"/>
    </source>
</evidence>
<keyword evidence="4 7" id="KW-0472">Membrane</keyword>
<evidence type="ECO:0000259" key="8">
    <source>
        <dbReference type="Pfam" id="PF20684"/>
    </source>
</evidence>
<keyword evidence="3 7" id="KW-1133">Transmembrane helix</keyword>
<feature type="compositionally biased region" description="Polar residues" evidence="6">
    <location>
        <begin position="360"/>
        <end position="382"/>
    </location>
</feature>
<evidence type="ECO:0000256" key="4">
    <source>
        <dbReference type="ARBA" id="ARBA00023136"/>
    </source>
</evidence>
<dbReference type="Proteomes" id="UP000178912">
    <property type="component" value="Unassembled WGS sequence"/>
</dbReference>
<proteinExistence type="inferred from homology"/>
<evidence type="ECO:0000256" key="3">
    <source>
        <dbReference type="ARBA" id="ARBA00022989"/>
    </source>
</evidence>
<reference evidence="10" key="1">
    <citation type="submission" date="2016-03" db="EMBL/GenBank/DDBJ databases">
        <authorList>
            <person name="Guldener U."/>
        </authorList>
    </citation>
    <scope>NUCLEOTIDE SEQUENCE [LARGE SCALE GENOMIC DNA]</scope>
    <source>
        <strain evidence="10">04CH-RAC-A.6.1</strain>
    </source>
</reference>
<evidence type="ECO:0000256" key="1">
    <source>
        <dbReference type="ARBA" id="ARBA00004141"/>
    </source>
</evidence>
<gene>
    <name evidence="9" type="ORF">RAG0_00910</name>
</gene>
<keyword evidence="2 7" id="KW-0812">Transmembrane</keyword>
<dbReference type="PANTHER" id="PTHR33048:SF167">
    <property type="entry name" value="INTEGRAL MEMBRANE PROTEIN"/>
    <property type="match status" value="1"/>
</dbReference>
<dbReference type="EMBL" id="FJUX01000003">
    <property type="protein sequence ID" value="CZS89565.1"/>
    <property type="molecule type" value="Genomic_DNA"/>
</dbReference>
<dbReference type="AlphaFoldDB" id="A0A1E1JUH6"/>
<keyword evidence="10" id="KW-1185">Reference proteome</keyword>
<accession>A0A1E1JUH6</accession>
<sequence>MHILKRQKFLTQPPPVFEHPNEDNGGVILAVTVTFTAFALLAVMLRMYVRTFMLKTVGSDDYVMIAAMVCSLGVIACVIGEVNLGVGHHLGFPKLMANQMIIAHYSWFHAWINVLGTSLVKVSIGLFLLRLVQGKWYKRILIGWIIFTILFTISSMGTLLFQCLPVNAAWDFPLRADPNTKCYSLSIYRSIGLFNGAINIFTDFFFATLPIPLILPLQINLRTKISLMCILGLGYFACAAAIMREHLLAKFFDEVDPFYDYSLQVWNGIEINVGILAACLPSLRPLFASILETANTLKLSGLRGNKKGSGGTPQGRYYLQQDEIKMSPVARSGTALGNKGYKITVIGGGGKSTTEETDLYRNSSLASSGPRSKLEQSITENDSGSEDSIMVPMPLPLQGRDNLYMTREREGDRDRAERLREQPNGILRTTEVSISRRD</sequence>
<evidence type="ECO:0000313" key="10">
    <source>
        <dbReference type="Proteomes" id="UP000178912"/>
    </source>
</evidence>
<dbReference type="PANTHER" id="PTHR33048">
    <property type="entry name" value="PTH11-LIKE INTEGRAL MEMBRANE PROTEIN (AFU_ORTHOLOGUE AFUA_5G11245)"/>
    <property type="match status" value="1"/>
</dbReference>
<protein>
    <recommendedName>
        <fullName evidence="8">Rhodopsin domain-containing protein</fullName>
    </recommendedName>
</protein>
<comment type="similarity">
    <text evidence="5">Belongs to the SAT4 family.</text>
</comment>
<evidence type="ECO:0000313" key="9">
    <source>
        <dbReference type="EMBL" id="CZS89565.1"/>
    </source>
</evidence>
<evidence type="ECO:0000256" key="6">
    <source>
        <dbReference type="SAM" id="MobiDB-lite"/>
    </source>
</evidence>
<evidence type="ECO:0000256" key="7">
    <source>
        <dbReference type="SAM" id="Phobius"/>
    </source>
</evidence>
<dbReference type="Pfam" id="PF20684">
    <property type="entry name" value="Fung_rhodopsin"/>
    <property type="match status" value="1"/>
</dbReference>
<dbReference type="GO" id="GO:0016020">
    <property type="term" value="C:membrane"/>
    <property type="evidence" value="ECO:0007669"/>
    <property type="project" value="UniProtKB-SubCell"/>
</dbReference>
<feature type="transmembrane region" description="Helical" evidence="7">
    <location>
        <begin position="225"/>
        <end position="243"/>
    </location>
</feature>
<dbReference type="OrthoDB" id="5022096at2759"/>
<organism evidence="9 10">
    <name type="scientific">Rhynchosporium agropyri</name>
    <dbReference type="NCBI Taxonomy" id="914238"/>
    <lineage>
        <taxon>Eukaryota</taxon>
        <taxon>Fungi</taxon>
        <taxon>Dikarya</taxon>
        <taxon>Ascomycota</taxon>
        <taxon>Pezizomycotina</taxon>
        <taxon>Leotiomycetes</taxon>
        <taxon>Helotiales</taxon>
        <taxon>Ploettnerulaceae</taxon>
        <taxon>Rhynchosporium</taxon>
    </lineage>
</organism>